<dbReference type="AlphaFoldDB" id="A0A124E134"/>
<reference evidence="3" key="1">
    <citation type="journal article" date="2016" name="Genome Announc.">
        <title>Draft Genome Sequences of Five Rapidly Growing Mycobacterium Species, M. thermoresistibile, M. fortuitum subsp. acetamidolyticum, M. canariasense, M. brisbanense, and M. novocastrense.</title>
        <authorList>
            <person name="Katahira K."/>
            <person name="Ogura Y."/>
            <person name="Gotoh Y."/>
            <person name="Hayashi T."/>
        </authorList>
    </citation>
    <scope>NUCLEOTIDE SEQUENCE [LARGE SCALE GENOMIC DNA]</scope>
    <source>
        <strain evidence="3">JCM15654</strain>
    </source>
</reference>
<gene>
    <name evidence="2" type="ORF">RMCB_6515</name>
</gene>
<accession>A0A124E134</accession>
<evidence type="ECO:0000259" key="1">
    <source>
        <dbReference type="Pfam" id="PF08937"/>
    </source>
</evidence>
<protein>
    <submittedName>
        <fullName evidence="2">TIR-like domain-containing protein</fullName>
    </submittedName>
</protein>
<dbReference type="InterPro" id="IPR036490">
    <property type="entry name" value="ThsB_TIR-like_sf"/>
</dbReference>
<dbReference type="STRING" id="146020.RMCB_6515"/>
<reference evidence="3" key="2">
    <citation type="submission" date="2016-02" db="EMBL/GenBank/DDBJ databases">
        <title>Draft genome sequence of five rapidly growing Mycobacterium species.</title>
        <authorList>
            <person name="Katahira K."/>
            <person name="Gotou Y."/>
            <person name="Iida K."/>
            <person name="Ogura Y."/>
            <person name="Hayashi T."/>
        </authorList>
    </citation>
    <scope>NUCLEOTIDE SEQUENCE [LARGE SCALE GENOMIC DNA]</scope>
    <source>
        <strain evidence="3">JCM15654</strain>
    </source>
</reference>
<dbReference type="Proteomes" id="UP000069620">
    <property type="component" value="Unassembled WGS sequence"/>
</dbReference>
<dbReference type="Gene3D" id="3.40.50.9200">
    <property type="entry name" value="Hypothetical protein MTH538"/>
    <property type="match status" value="1"/>
</dbReference>
<dbReference type="RefSeq" id="WP_062832024.1">
    <property type="nucleotide sequence ID" value="NZ_BCSX01000055.1"/>
</dbReference>
<organism evidence="2 3">
    <name type="scientific">Mycolicibacterium brisbanense</name>
    <dbReference type="NCBI Taxonomy" id="146020"/>
    <lineage>
        <taxon>Bacteria</taxon>
        <taxon>Bacillati</taxon>
        <taxon>Actinomycetota</taxon>
        <taxon>Actinomycetes</taxon>
        <taxon>Mycobacteriales</taxon>
        <taxon>Mycobacteriaceae</taxon>
        <taxon>Mycolicibacterium</taxon>
    </lineage>
</organism>
<sequence length="159" mass="18058">MAVFYSFSYDRDAWRVQQIMNMGAVEGQTILNAQKWEEVKKQGDQAIMNWIADQMRYKTAVVVLVGSDTAERPWVRREIAYAWDNYKPLVGIRIHGLADRYGRTDYAGGNPFDRVTLQGGGTVGDYIKPITPNGYTSQQVYASIRANLLSWVDGARKRS</sequence>
<dbReference type="InterPro" id="IPR015032">
    <property type="entry name" value="ThsB__TIR-like_domain"/>
</dbReference>
<comment type="caution">
    <text evidence="2">The sequence shown here is derived from an EMBL/GenBank/DDBJ whole genome shotgun (WGS) entry which is preliminary data.</text>
</comment>
<keyword evidence="3" id="KW-1185">Reference proteome</keyword>
<dbReference type="Pfam" id="PF08937">
    <property type="entry name" value="ThsB_TIR"/>
    <property type="match status" value="1"/>
</dbReference>
<dbReference type="OrthoDB" id="9811746at2"/>
<name>A0A124E134_9MYCO</name>
<proteinExistence type="predicted"/>
<dbReference type="EMBL" id="BCSX01000055">
    <property type="protein sequence ID" value="GAS92419.1"/>
    <property type="molecule type" value="Genomic_DNA"/>
</dbReference>
<evidence type="ECO:0000313" key="3">
    <source>
        <dbReference type="Proteomes" id="UP000069620"/>
    </source>
</evidence>
<dbReference type="SUPFAM" id="SSF52206">
    <property type="entry name" value="Hypothetical protein MTH538"/>
    <property type="match status" value="1"/>
</dbReference>
<evidence type="ECO:0000313" key="2">
    <source>
        <dbReference type="EMBL" id="GAS92419.1"/>
    </source>
</evidence>
<feature type="domain" description="Thoeris protein ThsB TIR-like" evidence="1">
    <location>
        <begin position="4"/>
        <end position="98"/>
    </location>
</feature>